<accession>A0ABV3PID0</accession>
<dbReference type="Proteomes" id="UP001555786">
    <property type="component" value="Unassembled WGS sequence"/>
</dbReference>
<dbReference type="Gene3D" id="3.40.960.10">
    <property type="entry name" value="VSR Endonuclease"/>
    <property type="match status" value="1"/>
</dbReference>
<keyword evidence="2" id="KW-0540">Nuclease</keyword>
<evidence type="ECO:0000313" key="2">
    <source>
        <dbReference type="EMBL" id="MEW9305386.1"/>
    </source>
</evidence>
<feature type="domain" description="DUF559" evidence="1">
    <location>
        <begin position="11"/>
        <end position="89"/>
    </location>
</feature>
<dbReference type="InterPro" id="IPR011335">
    <property type="entry name" value="Restrct_endonuc-II-like"/>
</dbReference>
<protein>
    <submittedName>
        <fullName evidence="2">Endonuclease domain-containing protein</fullName>
    </submittedName>
</protein>
<gene>
    <name evidence="2" type="ORF">ABXS05_07555</name>
</gene>
<dbReference type="RefSeq" id="WP_367623890.1">
    <property type="nucleotide sequence ID" value="NZ_JBFNQD010000002.1"/>
</dbReference>
<dbReference type="Pfam" id="PF04480">
    <property type="entry name" value="DUF559"/>
    <property type="match status" value="1"/>
</dbReference>
<dbReference type="InterPro" id="IPR047216">
    <property type="entry name" value="Endonuclease_DUF559_bact"/>
</dbReference>
<proteinExistence type="predicted"/>
<dbReference type="PANTHER" id="PTHR38590">
    <property type="entry name" value="BLL0828 PROTEIN"/>
    <property type="match status" value="1"/>
</dbReference>
<dbReference type="EMBL" id="JBFNQD010000002">
    <property type="protein sequence ID" value="MEW9305386.1"/>
    <property type="molecule type" value="Genomic_DNA"/>
</dbReference>
<dbReference type="InterPro" id="IPR007569">
    <property type="entry name" value="DUF559"/>
</dbReference>
<sequence>MAAAPCVATPGVHIRRQVPIGRYVADFACLRRRLVVEVDGNQLAMPEGLARDGIRDAFLAERGFKVLRFSNHDVDHALASVIDTIFEALRGRWEEEEG</sequence>
<dbReference type="PANTHER" id="PTHR38590:SF1">
    <property type="entry name" value="BLL0828 PROTEIN"/>
    <property type="match status" value="1"/>
</dbReference>
<evidence type="ECO:0000313" key="3">
    <source>
        <dbReference type="Proteomes" id="UP001555786"/>
    </source>
</evidence>
<keyword evidence="3" id="KW-1185">Reference proteome</keyword>
<dbReference type="CDD" id="cd01038">
    <property type="entry name" value="Endonuclease_DUF559"/>
    <property type="match status" value="1"/>
</dbReference>
<dbReference type="GO" id="GO:0004519">
    <property type="term" value="F:endonuclease activity"/>
    <property type="evidence" value="ECO:0007669"/>
    <property type="project" value="UniProtKB-KW"/>
</dbReference>
<evidence type="ECO:0000259" key="1">
    <source>
        <dbReference type="Pfam" id="PF04480"/>
    </source>
</evidence>
<organism evidence="2 3">
    <name type="scientific">Labrys neptuniae</name>
    <dbReference type="NCBI Taxonomy" id="376174"/>
    <lineage>
        <taxon>Bacteria</taxon>
        <taxon>Pseudomonadati</taxon>
        <taxon>Pseudomonadota</taxon>
        <taxon>Alphaproteobacteria</taxon>
        <taxon>Hyphomicrobiales</taxon>
        <taxon>Xanthobacteraceae</taxon>
        <taxon>Labrys</taxon>
    </lineage>
</organism>
<name>A0ABV3PID0_9HYPH</name>
<reference evidence="2 3" key="1">
    <citation type="submission" date="2024-07" db="EMBL/GenBank/DDBJ databases">
        <title>Description of Labrys sedimenti sp. nov., isolated from a diclofenac-degrading enrichment culture.</title>
        <authorList>
            <person name="Tancsics A."/>
            <person name="Csepanyi A."/>
        </authorList>
    </citation>
    <scope>NUCLEOTIDE SEQUENCE [LARGE SCALE GENOMIC DNA]</scope>
    <source>
        <strain evidence="2 3">LMG 23578</strain>
    </source>
</reference>
<keyword evidence="2" id="KW-0255">Endonuclease</keyword>
<keyword evidence="2" id="KW-0378">Hydrolase</keyword>
<dbReference type="SUPFAM" id="SSF52980">
    <property type="entry name" value="Restriction endonuclease-like"/>
    <property type="match status" value="1"/>
</dbReference>
<comment type="caution">
    <text evidence="2">The sequence shown here is derived from an EMBL/GenBank/DDBJ whole genome shotgun (WGS) entry which is preliminary data.</text>
</comment>